<name>A0A5M6C485_9TREE</name>
<dbReference type="Proteomes" id="UP000322225">
    <property type="component" value="Chromosome 2"/>
</dbReference>
<reference evidence="2" key="2">
    <citation type="submission" date="2024-01" db="EMBL/GenBank/DDBJ databases">
        <title>Comparative genomics of Cryptococcus and Kwoniella reveals pathogenesis evolution and contrasting modes of karyotype evolution via chromosome fusion or intercentromeric recombination.</title>
        <authorList>
            <person name="Coelho M.A."/>
            <person name="David-Palma M."/>
            <person name="Shea T."/>
            <person name="Bowers K."/>
            <person name="McGinley-Smith S."/>
            <person name="Mohammad A.W."/>
            <person name="Gnirke A."/>
            <person name="Yurkov A.M."/>
            <person name="Nowrousian M."/>
            <person name="Sun S."/>
            <person name="Cuomo C.A."/>
            <person name="Heitman J."/>
        </authorList>
    </citation>
    <scope>NUCLEOTIDE SEQUENCE</scope>
    <source>
        <strain evidence="2">CBS 12478</strain>
    </source>
</reference>
<feature type="compositionally biased region" description="Polar residues" evidence="1">
    <location>
        <begin position="68"/>
        <end position="86"/>
    </location>
</feature>
<dbReference type="GeneID" id="43586680"/>
<accession>A0A5M6C485</accession>
<proteinExistence type="predicted"/>
<dbReference type="KEGG" id="ksn:43586680"/>
<dbReference type="AlphaFoldDB" id="A0A5M6C485"/>
<gene>
    <name evidence="2" type="ORF">CI109_100913</name>
</gene>
<evidence type="ECO:0000256" key="1">
    <source>
        <dbReference type="SAM" id="MobiDB-lite"/>
    </source>
</evidence>
<feature type="region of interest" description="Disordered" evidence="1">
    <location>
        <begin position="62"/>
        <end position="86"/>
    </location>
</feature>
<dbReference type="RefSeq" id="XP_031862905.1">
    <property type="nucleotide sequence ID" value="XM_032002566.1"/>
</dbReference>
<dbReference type="EMBL" id="CP144052">
    <property type="protein sequence ID" value="WWD16487.1"/>
    <property type="molecule type" value="Genomic_DNA"/>
</dbReference>
<evidence type="ECO:0000313" key="2">
    <source>
        <dbReference type="EMBL" id="WWD16487.1"/>
    </source>
</evidence>
<evidence type="ECO:0000313" key="3">
    <source>
        <dbReference type="Proteomes" id="UP000322225"/>
    </source>
</evidence>
<sequence>MVSKYTATTQDTWVLPSVATSIDLSTQPSTPFAPSTPSIPITPSIPDISSILSTASTVSSPHVHIKQGTGTPVSMPSHQDTESSSGCQQGYLTAEKLHQYVKDNFSHCHFPNEEKKRAAEKLQDSVEECERVLLVTSLADTLQDALKANRSIAEQLPSCQEETAFLQDKLDKLDSRVPCEGTVHSVGPRRVGRSMMEEDYDRGGIYGVGWLGGHICNLGGLRHVALSTEMDTVTMDYHLKQIRKKVDSETDMEESRKTALEHNIRTLQKSVTALRDYRRIGGSVWDPHAEPRRKGLQA</sequence>
<keyword evidence="3" id="KW-1185">Reference proteome</keyword>
<reference evidence="2" key="1">
    <citation type="submission" date="2017-08" db="EMBL/GenBank/DDBJ databases">
        <authorList>
            <person name="Cuomo C."/>
            <person name="Billmyre B."/>
            <person name="Heitman J."/>
        </authorList>
    </citation>
    <scope>NUCLEOTIDE SEQUENCE</scope>
    <source>
        <strain evidence="2">CBS 12478</strain>
    </source>
</reference>
<organism evidence="2 3">
    <name type="scientific">Kwoniella shandongensis</name>
    <dbReference type="NCBI Taxonomy" id="1734106"/>
    <lineage>
        <taxon>Eukaryota</taxon>
        <taxon>Fungi</taxon>
        <taxon>Dikarya</taxon>
        <taxon>Basidiomycota</taxon>
        <taxon>Agaricomycotina</taxon>
        <taxon>Tremellomycetes</taxon>
        <taxon>Tremellales</taxon>
        <taxon>Cryptococcaceae</taxon>
        <taxon>Kwoniella</taxon>
    </lineage>
</organism>
<protein>
    <submittedName>
        <fullName evidence="2">Uncharacterized protein</fullName>
    </submittedName>
</protein>